<name>A0AAV8Q9R4_ENSVE</name>
<dbReference type="InterPro" id="IPR001515">
    <property type="entry name" value="Ribosomal_eL32"/>
</dbReference>
<dbReference type="EMBL" id="JAQQAF010000001">
    <property type="protein sequence ID" value="KAJ8510141.1"/>
    <property type="molecule type" value="Genomic_DNA"/>
</dbReference>
<evidence type="ECO:0000256" key="1">
    <source>
        <dbReference type="ARBA" id="ARBA00008431"/>
    </source>
</evidence>
<evidence type="ECO:0000313" key="5">
    <source>
        <dbReference type="Proteomes" id="UP001222027"/>
    </source>
</evidence>
<evidence type="ECO:0000313" key="4">
    <source>
        <dbReference type="EMBL" id="KAJ8510141.1"/>
    </source>
</evidence>
<dbReference type="PANTHER" id="PTHR23413:SF1">
    <property type="entry name" value="RIBOSOMAL PROTEIN L32"/>
    <property type="match status" value="1"/>
</dbReference>
<proteinExistence type="inferred from homology"/>
<dbReference type="SMART" id="SM01393">
    <property type="entry name" value="Ribosomal_L32e"/>
    <property type="match status" value="1"/>
</dbReference>
<dbReference type="InterPro" id="IPR036351">
    <property type="entry name" value="Ribosomal_eL32_sf"/>
</dbReference>
<dbReference type="GO" id="GO:0003735">
    <property type="term" value="F:structural constituent of ribosome"/>
    <property type="evidence" value="ECO:0007669"/>
    <property type="project" value="InterPro"/>
</dbReference>
<keyword evidence="2" id="KW-0689">Ribosomal protein</keyword>
<sequence length="197" mass="21903">MVVDKIHLFLVQVMKDNTSALIPAILLLKAAMPKRQKLNIPYYMKNLPLDATPAQLEEEAKKHGPVRPDGLQVRSNKGGLYAVFVASSGGLQVLPINSGSLAGKEDFLRQEACQEVQEAPERKGIDSRVRRKFNGFLVHNVAELELLMMHNRTSGAEIAHNVSTRNLHLFPTSWQAVYNMFRVLSIVSKPGFMVKAG</sequence>
<dbReference type="AlphaFoldDB" id="A0AAV8Q9R4"/>
<comment type="caution">
    <text evidence="4">The sequence shown here is derived from an EMBL/GenBank/DDBJ whole genome shotgun (WGS) entry which is preliminary data.</text>
</comment>
<reference evidence="4 5" key="1">
    <citation type="submission" date="2022-12" db="EMBL/GenBank/DDBJ databases">
        <title>Chromosome-scale assembly of the Ensete ventricosum genome.</title>
        <authorList>
            <person name="Dussert Y."/>
            <person name="Stocks J."/>
            <person name="Wendawek A."/>
            <person name="Woldeyes F."/>
            <person name="Nichols R.A."/>
            <person name="Borrell J.S."/>
        </authorList>
    </citation>
    <scope>NUCLEOTIDE SEQUENCE [LARGE SCALE GENOMIC DNA]</scope>
    <source>
        <strain evidence="5">cv. Maze</strain>
        <tissue evidence="4">Seeds</tissue>
    </source>
</reference>
<dbReference type="GO" id="GO:0022625">
    <property type="term" value="C:cytosolic large ribosomal subunit"/>
    <property type="evidence" value="ECO:0007669"/>
    <property type="project" value="TreeGrafter"/>
</dbReference>
<dbReference type="Proteomes" id="UP001222027">
    <property type="component" value="Unassembled WGS sequence"/>
</dbReference>
<keyword evidence="3" id="KW-0687">Ribonucleoprotein</keyword>
<protein>
    <submittedName>
        <fullName evidence="4">Uncharacterized protein</fullName>
    </submittedName>
</protein>
<gene>
    <name evidence="4" type="ORF">OPV22_000575</name>
</gene>
<comment type="similarity">
    <text evidence="1">Belongs to the eukaryotic ribosomal protein eL32 family.</text>
</comment>
<dbReference type="PANTHER" id="PTHR23413">
    <property type="entry name" value="60S RIBOSOMAL PROTEIN L32 AND DNA-DIRECTED RNA POLYMERASE II, SUBUNIT N"/>
    <property type="match status" value="1"/>
</dbReference>
<dbReference type="SUPFAM" id="SSF52042">
    <property type="entry name" value="Ribosomal protein L32e"/>
    <property type="match status" value="1"/>
</dbReference>
<organism evidence="4 5">
    <name type="scientific">Ensete ventricosum</name>
    <name type="common">Abyssinian banana</name>
    <name type="synonym">Musa ensete</name>
    <dbReference type="NCBI Taxonomy" id="4639"/>
    <lineage>
        <taxon>Eukaryota</taxon>
        <taxon>Viridiplantae</taxon>
        <taxon>Streptophyta</taxon>
        <taxon>Embryophyta</taxon>
        <taxon>Tracheophyta</taxon>
        <taxon>Spermatophyta</taxon>
        <taxon>Magnoliopsida</taxon>
        <taxon>Liliopsida</taxon>
        <taxon>Zingiberales</taxon>
        <taxon>Musaceae</taxon>
        <taxon>Ensete</taxon>
    </lineage>
</organism>
<evidence type="ECO:0000256" key="2">
    <source>
        <dbReference type="ARBA" id="ARBA00022980"/>
    </source>
</evidence>
<dbReference type="GO" id="GO:0006412">
    <property type="term" value="P:translation"/>
    <property type="evidence" value="ECO:0007669"/>
    <property type="project" value="InterPro"/>
</dbReference>
<evidence type="ECO:0000256" key="3">
    <source>
        <dbReference type="ARBA" id="ARBA00023274"/>
    </source>
</evidence>
<accession>A0AAV8Q9R4</accession>
<dbReference type="Pfam" id="PF01655">
    <property type="entry name" value="Ribosomal_L32e"/>
    <property type="match status" value="1"/>
</dbReference>
<keyword evidence="5" id="KW-1185">Reference proteome</keyword>